<proteinExistence type="inferred from homology"/>
<dbReference type="PANTHER" id="PTHR30108:SF17">
    <property type="entry name" value="FERULIC ACID DECARBOXYLASE 1"/>
    <property type="match status" value="1"/>
</dbReference>
<keyword evidence="1" id="KW-0963">Cytoplasm</keyword>
<reference evidence="5 6" key="1">
    <citation type="submission" date="2017-06" db="EMBL/GenBank/DDBJ databases">
        <title>Ant-infecting Ophiocordyceps genomes reveal a high diversity of potential behavioral manipulation genes and a possible major role for enterotoxins.</title>
        <authorList>
            <person name="De Bekker C."/>
            <person name="Evans H.C."/>
            <person name="Brachmann A."/>
            <person name="Hughes D.P."/>
        </authorList>
    </citation>
    <scope>NUCLEOTIDE SEQUENCE [LARGE SCALE GENOMIC DNA]</scope>
    <source>
        <strain evidence="5 6">Map64</strain>
    </source>
</reference>
<dbReference type="InterPro" id="IPR049383">
    <property type="entry name" value="UbiD-like_N"/>
</dbReference>
<dbReference type="SUPFAM" id="SSF143968">
    <property type="entry name" value="UbiD C-terminal domain-like"/>
    <property type="match status" value="1"/>
</dbReference>
<comment type="cofactor">
    <cofactor evidence="1">
        <name>Mn(2+)</name>
        <dbReference type="ChEBI" id="CHEBI:29035"/>
    </cofactor>
</comment>
<dbReference type="GO" id="GO:0005737">
    <property type="term" value="C:cytoplasm"/>
    <property type="evidence" value="ECO:0007669"/>
    <property type="project" value="UniProtKB-SubCell"/>
</dbReference>
<keyword evidence="1" id="KW-0464">Manganese</keyword>
<dbReference type="Pfam" id="PF20695">
    <property type="entry name" value="UbiD_N"/>
    <property type="match status" value="1"/>
</dbReference>
<name>A0A2C5XE49_9HYPO</name>
<sequence>MADSKGRAAADEGAPTAASDFRVYVQELEAEGDLVRITSEVDAQLELGAIVRKAYETESKAPLFSNIRGRDSKTGLFNVLGAPVGMSGQPGKRLMRLAKSLGLGSRASGQHIIERIVDASSKAAVACREVESGPVKEHRMVGDAVDLTQLPVPLLHAHDGGKYLQTFGMVVVQSPDGAWVNWSVTRAMVLGRRQLVGPIMAEQDIGAVRAMWLKEGKDMPFAMCFGVPPAAILVGGMPLPRGANEADYVGALTGRPVAVTRCETNQLCVPANAELVLEGVVSATETAPEGPMAEYHGLLFPADRKPQPVYRVDAMTFRHDPIVPLCVAGRAVDENHSVWGVMQAAAVLDVCRTADLPIHAAWCPFESHCMWMVLQADAPRLRQMPIAMPDFCNALGHCVFASKPGFYIAKLYLVGPDIDPTNLRDVIWAEATRCQPGANEFLFDQYPSIPLIPYVSHGLPPDAEHHYHNKVVRCCMFPSEFDPEPDQPLYEEGSFRASYPKHIQDRVNQRWAEYGY</sequence>
<dbReference type="SUPFAM" id="SSF50475">
    <property type="entry name" value="FMN-binding split barrel"/>
    <property type="match status" value="1"/>
</dbReference>
<comment type="subunit">
    <text evidence="1">Homodimer. May form higher order oligomers.</text>
</comment>
<dbReference type="Pfam" id="PF20696">
    <property type="entry name" value="UbiD_C"/>
    <property type="match status" value="1"/>
</dbReference>
<comment type="caution">
    <text evidence="1">Lacks conserved residue(s) required for the propagation of feature annotation.</text>
</comment>
<comment type="function">
    <text evidence="1">Catalyzes the reversible decarboxylation of aromatic carboxylic acids like ferulic acid, p-coumaric acid or cinnamic acid, producing the corresponding vinyl derivatives 4-vinylphenol, 4-vinylguaiacol, and styrene, respectively, which play the role of aroma metabolites.</text>
</comment>
<keyword evidence="1" id="KW-0456">Lyase</keyword>
<accession>A0A2C5XE49</accession>
<dbReference type="STRING" id="1399860.A0A2C5XE49"/>
<dbReference type="GO" id="GO:0016831">
    <property type="term" value="F:carboxy-lyase activity"/>
    <property type="evidence" value="ECO:0007669"/>
    <property type="project" value="UniProtKB-UniRule"/>
</dbReference>
<dbReference type="Gene3D" id="1.20.5.4570">
    <property type="match status" value="1"/>
</dbReference>
<keyword evidence="1" id="KW-0210">Decarboxylase</keyword>
<organism evidence="5 6">
    <name type="scientific">Ophiocordyceps australis</name>
    <dbReference type="NCBI Taxonomy" id="1399860"/>
    <lineage>
        <taxon>Eukaryota</taxon>
        <taxon>Fungi</taxon>
        <taxon>Dikarya</taxon>
        <taxon>Ascomycota</taxon>
        <taxon>Pezizomycotina</taxon>
        <taxon>Sordariomycetes</taxon>
        <taxon>Hypocreomycetidae</taxon>
        <taxon>Hypocreales</taxon>
        <taxon>Ophiocordycipitaceae</taxon>
        <taxon>Ophiocordyceps</taxon>
    </lineage>
</organism>
<evidence type="ECO:0000259" key="3">
    <source>
        <dbReference type="Pfam" id="PF20695"/>
    </source>
</evidence>
<gene>
    <name evidence="1" type="primary">FDC1</name>
    <name evidence="5" type="ORF">CDD81_3400</name>
</gene>
<feature type="binding site" evidence="1">
    <location>
        <begin position="181"/>
        <end position="186"/>
    </location>
    <ligand>
        <name>prenylated FMN</name>
        <dbReference type="ChEBI" id="CHEBI:87746"/>
    </ligand>
</feature>
<feature type="binding site" evidence="1">
    <location>
        <position position="245"/>
    </location>
    <ligand>
        <name>Mn(2+)</name>
        <dbReference type="ChEBI" id="CHEBI:29035"/>
    </ligand>
</feature>
<evidence type="ECO:0000256" key="1">
    <source>
        <dbReference type="HAMAP-Rule" id="MF_03196"/>
    </source>
</evidence>
<dbReference type="Pfam" id="PF01977">
    <property type="entry name" value="UbiD"/>
    <property type="match status" value="1"/>
</dbReference>
<feature type="binding site" evidence="1">
    <location>
        <position position="403"/>
    </location>
    <ligand>
        <name>prenylated FMN</name>
        <dbReference type="ChEBI" id="CHEBI:87746"/>
    </ligand>
</feature>
<dbReference type="InterPro" id="IPR049381">
    <property type="entry name" value="UbiD-like_C"/>
</dbReference>
<evidence type="ECO:0000259" key="4">
    <source>
        <dbReference type="Pfam" id="PF20696"/>
    </source>
</evidence>
<dbReference type="OrthoDB" id="4878259at2759"/>
<comment type="catalytic activity">
    <reaction evidence="1">
        <text>(E)-ferulate + H(+) = 2-methoxy-4-vinylphenol + CO2</text>
        <dbReference type="Rhea" id="RHEA:33807"/>
        <dbReference type="ChEBI" id="CHEBI:15378"/>
        <dbReference type="ChEBI" id="CHEBI:16526"/>
        <dbReference type="ChEBI" id="CHEBI:29749"/>
        <dbReference type="ChEBI" id="CHEBI:42438"/>
        <dbReference type="EC" id="4.1.1.102"/>
    </reaction>
</comment>
<dbReference type="InterPro" id="IPR002830">
    <property type="entry name" value="UbiD"/>
</dbReference>
<evidence type="ECO:0000313" key="6">
    <source>
        <dbReference type="Proteomes" id="UP000226192"/>
    </source>
</evidence>
<feature type="domain" description="3-octaprenyl-4-hydroxybenzoate carboxy-lyase-like Rift-related" evidence="2">
    <location>
        <begin position="129"/>
        <end position="330"/>
    </location>
</feature>
<dbReference type="GO" id="GO:0046872">
    <property type="term" value="F:metal ion binding"/>
    <property type="evidence" value="ECO:0007669"/>
    <property type="project" value="UniProtKB-KW"/>
</dbReference>
<dbReference type="PANTHER" id="PTHR30108">
    <property type="entry name" value="3-OCTAPRENYL-4-HYDROXYBENZOATE CARBOXY-LYASE-RELATED"/>
    <property type="match status" value="1"/>
</dbReference>
<keyword evidence="1" id="KW-0479">Metal-binding</keyword>
<dbReference type="Gene3D" id="3.40.1670.10">
    <property type="entry name" value="UbiD C-terminal domain-like"/>
    <property type="match status" value="1"/>
</dbReference>
<feature type="active site" description="Proton donor" evidence="1">
    <location>
        <position position="294"/>
    </location>
</feature>
<dbReference type="InterPro" id="IPR048304">
    <property type="entry name" value="UbiD_Rift_dom"/>
</dbReference>
<feature type="domain" description="3-octaprenyl-4-hydroxybenzoate carboxy-lyase-like C-terminal" evidence="4">
    <location>
        <begin position="336"/>
        <end position="459"/>
    </location>
</feature>
<dbReference type="AlphaFoldDB" id="A0A2C5XE49"/>
<feature type="binding site" evidence="1">
    <location>
        <begin position="203"/>
        <end position="204"/>
    </location>
    <ligand>
        <name>prenylated FMN</name>
        <dbReference type="ChEBI" id="CHEBI:87746"/>
    </ligand>
</feature>
<comment type="subcellular location">
    <subcellularLocation>
        <location evidence="1">Cytoplasm</location>
    </subcellularLocation>
</comment>
<comment type="catalytic activity">
    <reaction evidence="1">
        <text>(E)-4-coumarate + H(+) = 4-vinylphenol + CO2</text>
        <dbReference type="Rhea" id="RHEA:33227"/>
        <dbReference type="ChEBI" id="CHEBI:1883"/>
        <dbReference type="ChEBI" id="CHEBI:12876"/>
        <dbReference type="ChEBI" id="CHEBI:15378"/>
        <dbReference type="ChEBI" id="CHEBI:16526"/>
        <dbReference type="EC" id="4.1.1.102"/>
    </reaction>
</comment>
<dbReference type="GO" id="GO:0033494">
    <property type="term" value="P:ferulate metabolic process"/>
    <property type="evidence" value="ECO:0007669"/>
    <property type="project" value="UniProtKB-UniRule"/>
</dbReference>
<evidence type="ECO:0000313" key="5">
    <source>
        <dbReference type="EMBL" id="PHH59308.1"/>
    </source>
</evidence>
<dbReference type="GO" id="GO:0046281">
    <property type="term" value="P:cinnamic acid catabolic process"/>
    <property type="evidence" value="ECO:0007669"/>
    <property type="project" value="UniProtKB-UniRule"/>
</dbReference>
<feature type="binding site" evidence="1">
    <location>
        <position position="245"/>
    </location>
    <ligand>
        <name>prenylated FMN</name>
        <dbReference type="ChEBI" id="CHEBI:87746"/>
    </ligand>
</feature>
<dbReference type="NCBIfam" id="TIGR00148">
    <property type="entry name" value="UbiD family decarboxylase"/>
    <property type="match status" value="1"/>
</dbReference>
<comment type="caution">
    <text evidence="5">The sequence shown here is derived from an EMBL/GenBank/DDBJ whole genome shotgun (WGS) entry which is preliminary data.</text>
</comment>
<protein>
    <recommendedName>
        <fullName evidence="1">Ferulic acid decarboxylase 1</fullName>
        <ecNumber evidence="1">4.1.1.102</ecNumber>
    </recommendedName>
    <alternativeName>
        <fullName evidence="1">Phenacrylate decarboxylase</fullName>
    </alternativeName>
</protein>
<comment type="similarity">
    <text evidence="1">Belongs to the UbiD family. UbiD-like/FDC subfamily.</text>
</comment>
<keyword evidence="6" id="KW-1185">Reference proteome</keyword>
<dbReference type="InterPro" id="IPR032903">
    <property type="entry name" value="FDC-like"/>
</dbReference>
<evidence type="ECO:0000259" key="2">
    <source>
        <dbReference type="Pfam" id="PF01977"/>
    </source>
</evidence>
<comment type="cofactor">
    <cofactor evidence="1">
        <name>prenylated FMN</name>
        <dbReference type="ChEBI" id="CHEBI:87746"/>
    </cofactor>
    <text evidence="1">Binds 1 prenylated FMN per subunit.</text>
</comment>
<comment type="catalytic activity">
    <reaction evidence="1">
        <text>(E)-cinnamate + H(+) = styrene + CO2</text>
        <dbReference type="Rhea" id="RHEA:46920"/>
        <dbReference type="ChEBI" id="CHEBI:15378"/>
        <dbReference type="ChEBI" id="CHEBI:15669"/>
        <dbReference type="ChEBI" id="CHEBI:16526"/>
        <dbReference type="ChEBI" id="CHEBI:27452"/>
        <dbReference type="EC" id="4.1.1.102"/>
    </reaction>
</comment>
<feature type="domain" description="3-octaprenyl-4-hydroxybenzoate carboxy-lyase-like N-terminal" evidence="3">
    <location>
        <begin position="26"/>
        <end position="116"/>
    </location>
</feature>
<dbReference type="HAMAP" id="MF_01983">
    <property type="entry name" value="UbiD_FDC"/>
    <property type="match status" value="1"/>
</dbReference>
<feature type="binding site" evidence="1">
    <location>
        <position position="181"/>
    </location>
    <ligand>
        <name>Mn(2+)</name>
        <dbReference type="ChEBI" id="CHEBI:29035"/>
    </ligand>
</feature>
<dbReference type="Proteomes" id="UP000226192">
    <property type="component" value="Unassembled WGS sequence"/>
</dbReference>
<dbReference type="EMBL" id="NJET01000217">
    <property type="protein sequence ID" value="PHH59308.1"/>
    <property type="molecule type" value="Genomic_DNA"/>
</dbReference>
<dbReference type="EC" id="4.1.1.102" evidence="1"/>